<protein>
    <submittedName>
        <fullName evidence="1">Uncharacterized protein</fullName>
    </submittedName>
</protein>
<reference evidence="2" key="1">
    <citation type="submission" date="2016-10" db="EMBL/GenBank/DDBJ databases">
        <authorList>
            <person name="Varghese N."/>
            <person name="Submissions S."/>
        </authorList>
    </citation>
    <scope>NUCLEOTIDE SEQUENCE [LARGE SCALE GENOMIC DNA]</scope>
    <source>
        <strain evidence="2">Gh-67</strain>
    </source>
</reference>
<dbReference type="STRING" id="551996.SAMN05192573_12188"/>
<organism evidence="1 2">
    <name type="scientific">Mucilaginibacter gossypii</name>
    <dbReference type="NCBI Taxonomy" id="551996"/>
    <lineage>
        <taxon>Bacteria</taxon>
        <taxon>Pseudomonadati</taxon>
        <taxon>Bacteroidota</taxon>
        <taxon>Sphingobacteriia</taxon>
        <taxon>Sphingobacteriales</taxon>
        <taxon>Sphingobacteriaceae</taxon>
        <taxon>Mucilaginibacter</taxon>
    </lineage>
</organism>
<dbReference type="AlphaFoldDB" id="A0A1G8KVB4"/>
<gene>
    <name evidence="1" type="ORF">SAMN05192573_12188</name>
</gene>
<accession>A0A1G8KVB4</accession>
<dbReference type="EMBL" id="FNCG01000021">
    <property type="protein sequence ID" value="SDI47287.1"/>
    <property type="molecule type" value="Genomic_DNA"/>
</dbReference>
<name>A0A1G8KVB4_9SPHI</name>
<keyword evidence="2" id="KW-1185">Reference proteome</keyword>
<evidence type="ECO:0000313" key="1">
    <source>
        <dbReference type="EMBL" id="SDI47287.1"/>
    </source>
</evidence>
<dbReference type="Proteomes" id="UP000199705">
    <property type="component" value="Unassembled WGS sequence"/>
</dbReference>
<evidence type="ECO:0000313" key="2">
    <source>
        <dbReference type="Proteomes" id="UP000199705"/>
    </source>
</evidence>
<proteinExistence type="predicted"/>
<sequence>MLAGNLLKISAKNLVNEIGETWPPEFATDSRGVEARESILKLAGIEIAEHFDNYKKKVNSELERLLSLEKPNTFSSVGLLGMPRHNPEVLAEVMQMAYDSSTPASEIAGLIHISYRNRKLIESEEFILRVKYYINVTKVRKYVAGFAPMENYQDFCTDVKDNFNKALAQMGEKLGGDFRSIEYEFYMQGSAVWKRYPTDPFPEGVDPNDYTELPAPGDVEFAIIMDSENFDAFIRELDKCKVKATGRLKDKIKTTIKYTEKNNEIGNSFLKYFKVDDTDALSMIQNAGFTHLTGVASSKKIGFKIFKSGTIGALEPLIPFKYK</sequence>